<reference evidence="3 4" key="1">
    <citation type="submission" date="2019-02" db="EMBL/GenBank/DDBJ databases">
        <title>Deep-cultivation of Planctomycetes and their phenomic and genomic characterization uncovers novel biology.</title>
        <authorList>
            <person name="Wiegand S."/>
            <person name="Jogler M."/>
            <person name="Boedeker C."/>
            <person name="Pinto D."/>
            <person name="Vollmers J."/>
            <person name="Rivas-Marin E."/>
            <person name="Kohn T."/>
            <person name="Peeters S.H."/>
            <person name="Heuer A."/>
            <person name="Rast P."/>
            <person name="Oberbeckmann S."/>
            <person name="Bunk B."/>
            <person name="Jeske O."/>
            <person name="Meyerdierks A."/>
            <person name="Storesund J.E."/>
            <person name="Kallscheuer N."/>
            <person name="Luecker S."/>
            <person name="Lage O.M."/>
            <person name="Pohl T."/>
            <person name="Merkel B.J."/>
            <person name="Hornburger P."/>
            <person name="Mueller R.-W."/>
            <person name="Bruemmer F."/>
            <person name="Labrenz M."/>
            <person name="Spormann A.M."/>
            <person name="Op den Camp H."/>
            <person name="Overmann J."/>
            <person name="Amann R."/>
            <person name="Jetten M.S.M."/>
            <person name="Mascher T."/>
            <person name="Medema M.H."/>
            <person name="Devos D.P."/>
            <person name="Kaster A.-K."/>
            <person name="Ovreas L."/>
            <person name="Rohde M."/>
            <person name="Galperin M.Y."/>
            <person name="Jogler C."/>
        </authorList>
    </citation>
    <scope>NUCLEOTIDE SEQUENCE [LARGE SCALE GENOMIC DNA]</scope>
    <source>
        <strain evidence="3 4">SV_7m_r</strain>
    </source>
</reference>
<dbReference type="InterPro" id="IPR052016">
    <property type="entry name" value="Bact_Sigma-Reg"/>
</dbReference>
<protein>
    <submittedName>
        <fullName evidence="3">Phosphoserine phosphatase RsbP</fullName>
        <ecNumber evidence="3">3.1.3.3</ecNumber>
    </submittedName>
</protein>
<dbReference type="SMART" id="SM00331">
    <property type="entry name" value="PP2C_SIG"/>
    <property type="match status" value="1"/>
</dbReference>
<dbReference type="SUPFAM" id="SSF81606">
    <property type="entry name" value="PP2C-like"/>
    <property type="match status" value="1"/>
</dbReference>
<dbReference type="Gene3D" id="3.60.40.10">
    <property type="entry name" value="PPM-type phosphatase domain"/>
    <property type="match status" value="1"/>
</dbReference>
<name>A0A517SRK1_9BACT</name>
<dbReference type="PANTHER" id="PTHR43156:SF2">
    <property type="entry name" value="STAGE II SPORULATION PROTEIN E"/>
    <property type="match status" value="1"/>
</dbReference>
<dbReference type="AlphaFoldDB" id="A0A517SRK1"/>
<proteinExistence type="predicted"/>
<dbReference type="InterPro" id="IPR029016">
    <property type="entry name" value="GAF-like_dom_sf"/>
</dbReference>
<dbReference type="Pfam" id="PF07228">
    <property type="entry name" value="SpoIIE"/>
    <property type="match status" value="1"/>
</dbReference>
<dbReference type="EC" id="3.1.3.3" evidence="3"/>
<dbReference type="InterPro" id="IPR001932">
    <property type="entry name" value="PPM-type_phosphatase-like_dom"/>
</dbReference>
<dbReference type="Gene3D" id="2.60.200.20">
    <property type="match status" value="1"/>
</dbReference>
<dbReference type="SMART" id="SM00065">
    <property type="entry name" value="GAF"/>
    <property type="match status" value="1"/>
</dbReference>
<organism evidence="3 4">
    <name type="scientific">Stieleria bergensis</name>
    <dbReference type="NCBI Taxonomy" id="2528025"/>
    <lineage>
        <taxon>Bacteria</taxon>
        <taxon>Pseudomonadati</taxon>
        <taxon>Planctomycetota</taxon>
        <taxon>Planctomycetia</taxon>
        <taxon>Pirellulales</taxon>
        <taxon>Pirellulaceae</taxon>
        <taxon>Stieleria</taxon>
    </lineage>
</organism>
<dbReference type="SMART" id="SM00240">
    <property type="entry name" value="FHA"/>
    <property type="match status" value="1"/>
</dbReference>
<evidence type="ECO:0000259" key="2">
    <source>
        <dbReference type="PROSITE" id="PS50006"/>
    </source>
</evidence>
<dbReference type="Proteomes" id="UP000315003">
    <property type="component" value="Chromosome"/>
</dbReference>
<feature type="domain" description="FHA" evidence="2">
    <location>
        <begin position="42"/>
        <end position="91"/>
    </location>
</feature>
<dbReference type="InterPro" id="IPR000253">
    <property type="entry name" value="FHA_dom"/>
</dbReference>
<evidence type="ECO:0000313" key="3">
    <source>
        <dbReference type="EMBL" id="QDT58746.1"/>
    </source>
</evidence>
<dbReference type="InterPro" id="IPR036457">
    <property type="entry name" value="PPM-type-like_dom_sf"/>
</dbReference>
<dbReference type="InterPro" id="IPR003018">
    <property type="entry name" value="GAF"/>
</dbReference>
<dbReference type="GO" id="GO:0016791">
    <property type="term" value="F:phosphatase activity"/>
    <property type="evidence" value="ECO:0007669"/>
    <property type="project" value="TreeGrafter"/>
</dbReference>
<gene>
    <name evidence="3" type="primary">rsbP_1</name>
    <name evidence="3" type="ORF">SV7mr_12450</name>
</gene>
<evidence type="ECO:0000256" key="1">
    <source>
        <dbReference type="ARBA" id="ARBA00022801"/>
    </source>
</evidence>
<dbReference type="PROSITE" id="PS50006">
    <property type="entry name" value="FHA_DOMAIN"/>
    <property type="match status" value="1"/>
</dbReference>
<dbReference type="Gene3D" id="3.30.450.40">
    <property type="match status" value="1"/>
</dbReference>
<dbReference type="CDD" id="cd00060">
    <property type="entry name" value="FHA"/>
    <property type="match status" value="1"/>
</dbReference>
<dbReference type="Pfam" id="PF13185">
    <property type="entry name" value="GAF_2"/>
    <property type="match status" value="1"/>
</dbReference>
<keyword evidence="1 3" id="KW-0378">Hydrolase</keyword>
<dbReference type="SUPFAM" id="SSF49879">
    <property type="entry name" value="SMAD/FHA domain"/>
    <property type="match status" value="1"/>
</dbReference>
<dbReference type="SUPFAM" id="SSF55781">
    <property type="entry name" value="GAF domain-like"/>
    <property type="match status" value="1"/>
</dbReference>
<dbReference type="Pfam" id="PF00498">
    <property type="entry name" value="FHA"/>
    <property type="match status" value="1"/>
</dbReference>
<dbReference type="EMBL" id="CP036272">
    <property type="protein sequence ID" value="QDT58746.1"/>
    <property type="molecule type" value="Genomic_DNA"/>
</dbReference>
<dbReference type="PANTHER" id="PTHR43156">
    <property type="entry name" value="STAGE II SPORULATION PROTEIN E-RELATED"/>
    <property type="match status" value="1"/>
</dbReference>
<accession>A0A517SRK1</accession>
<keyword evidence="4" id="KW-1185">Reference proteome</keyword>
<dbReference type="InterPro" id="IPR008984">
    <property type="entry name" value="SMAD_FHA_dom_sf"/>
</dbReference>
<sequence>MVNTMAFLSTHSTSAARRSDVDAAADIVVGGDRRLELVEAETKLGRHPECQIVVEASAVSRYHAKIVRAGNDYELVDLNSRNGTFLNGLLVKQQLLRSGDRIRIGDIEFTFADGLGLVTDESQLTFSGSCFGVVMVDEEPSKASKAFSSGVSYTRAEDGNLKMTATAEAKLSALLQINHHLRNSLALDEIFPSIIESLFTIFPSADRGFIVMDNEGQLVTRWIKTRRPSDETQTVRISRTIIRRVIETGEAILSLDATEDIRFNTSDSIADFSIRSMICAPLCDADGNVFGALQIDTAQGHGQFSQEDIDVLMGVAAQAGILINNARMHEQAMLQREFEQDLKLATDVQKAFLPSVAPACSGFELDSYYEAANHIGGDYFDYIQLSGDRCAVVVADVVGHGIAAAMFMAKLAAETRYCLAGEADIATAVSKLNRRMCQLDLSRFVTFLLVVLDPNESNVWLVNAGHMAPIIRRGADGSLCEPGQEESGLPIAIMEDSDYQAVAVDFLPGDVMLMYTDGINEAMDAQDEPFGIEAIRQLAKQDSQAGAVKQRVVNAVKKHVGDLPATDDQCLVVIQRA</sequence>
<evidence type="ECO:0000313" key="4">
    <source>
        <dbReference type="Proteomes" id="UP000315003"/>
    </source>
</evidence>